<protein>
    <submittedName>
        <fullName evidence="2">Uncharacterized protein</fullName>
    </submittedName>
</protein>
<sequence length="79" mass="8676">LFTSFVTALVAKIYAFLDINPGNVIAFVSGLSTPATIVEALLGIQMEPRHMSPPSSNSCIEPSLYAKLYLNDWTHETYV</sequence>
<dbReference type="WBParaSite" id="nRc.2.0.1.t36397-RA">
    <property type="protein sequence ID" value="nRc.2.0.1.t36397-RA"/>
    <property type="gene ID" value="nRc.2.0.1.g36397"/>
</dbReference>
<organism evidence="1 2">
    <name type="scientific">Romanomermis culicivorax</name>
    <name type="common">Nematode worm</name>
    <dbReference type="NCBI Taxonomy" id="13658"/>
    <lineage>
        <taxon>Eukaryota</taxon>
        <taxon>Metazoa</taxon>
        <taxon>Ecdysozoa</taxon>
        <taxon>Nematoda</taxon>
        <taxon>Enoplea</taxon>
        <taxon>Dorylaimia</taxon>
        <taxon>Mermithida</taxon>
        <taxon>Mermithoidea</taxon>
        <taxon>Mermithidae</taxon>
        <taxon>Romanomermis</taxon>
    </lineage>
</organism>
<reference evidence="2" key="1">
    <citation type="submission" date="2022-11" db="UniProtKB">
        <authorList>
            <consortium name="WormBaseParasite"/>
        </authorList>
    </citation>
    <scope>IDENTIFICATION</scope>
</reference>
<dbReference type="Proteomes" id="UP000887565">
    <property type="component" value="Unplaced"/>
</dbReference>
<keyword evidence="1" id="KW-1185">Reference proteome</keyword>
<proteinExistence type="predicted"/>
<dbReference type="AlphaFoldDB" id="A0A915KCG3"/>
<accession>A0A915KCG3</accession>
<evidence type="ECO:0000313" key="2">
    <source>
        <dbReference type="WBParaSite" id="nRc.2.0.1.t36397-RA"/>
    </source>
</evidence>
<name>A0A915KCG3_ROMCU</name>
<evidence type="ECO:0000313" key="1">
    <source>
        <dbReference type="Proteomes" id="UP000887565"/>
    </source>
</evidence>